<evidence type="ECO:0000313" key="2">
    <source>
        <dbReference type="Proteomes" id="UP001575652"/>
    </source>
</evidence>
<gene>
    <name evidence="1" type="ORF">ACETWP_08315</name>
</gene>
<evidence type="ECO:0000313" key="1">
    <source>
        <dbReference type="EMBL" id="MFB0834591.1"/>
    </source>
</evidence>
<reference evidence="1 2" key="1">
    <citation type="submission" date="2024-09" db="EMBL/GenBank/DDBJ databases">
        <authorList>
            <person name="Salinas-Garcia M.A."/>
            <person name="Prieme A."/>
        </authorList>
    </citation>
    <scope>NUCLEOTIDE SEQUENCE [LARGE SCALE GENOMIC DNA]</scope>
    <source>
        <strain evidence="1 2">DSM 21081</strain>
    </source>
</reference>
<protein>
    <submittedName>
        <fullName evidence="1">Uncharacterized protein</fullName>
    </submittedName>
</protein>
<comment type="caution">
    <text evidence="1">The sequence shown here is derived from an EMBL/GenBank/DDBJ whole genome shotgun (WGS) entry which is preliminary data.</text>
</comment>
<accession>A0ABV4UMS9</accession>
<dbReference type="Proteomes" id="UP001575652">
    <property type="component" value="Unassembled WGS sequence"/>
</dbReference>
<proteinExistence type="predicted"/>
<sequence>MTIDIKAMLHRIVAEVFDGDFTVEDATSSDDPLRHAVRVFNRDKQDRTAIIRATYEWMDAFIPELNVQTTVFDYDDVEQEKEDELRRLCLVMRAYLRGEARIDQRRRLFRRGTVPVVSIELDGLEWRLGRNHWVVPYP</sequence>
<dbReference type="RefSeq" id="WP_373971764.1">
    <property type="nucleotide sequence ID" value="NZ_JBHDLJ010000005.1"/>
</dbReference>
<name>A0ABV4UMS9_9MICC</name>
<organism evidence="1 2">
    <name type="scientific">Arthrobacter halodurans</name>
    <dbReference type="NCBI Taxonomy" id="516699"/>
    <lineage>
        <taxon>Bacteria</taxon>
        <taxon>Bacillati</taxon>
        <taxon>Actinomycetota</taxon>
        <taxon>Actinomycetes</taxon>
        <taxon>Micrococcales</taxon>
        <taxon>Micrococcaceae</taxon>
        <taxon>Arthrobacter</taxon>
    </lineage>
</organism>
<dbReference type="EMBL" id="JBHDLJ010000005">
    <property type="protein sequence ID" value="MFB0834591.1"/>
    <property type="molecule type" value="Genomic_DNA"/>
</dbReference>
<keyword evidence="2" id="KW-1185">Reference proteome</keyword>